<evidence type="ECO:0000313" key="1">
    <source>
        <dbReference type="EMBL" id="AOQ23829.1"/>
    </source>
</evidence>
<dbReference type="AlphaFoldDB" id="A0AAC9HHP4"/>
<organism evidence="1 3">
    <name type="scientific">Neomoorella thermoacetica</name>
    <name type="common">Clostridium thermoaceticum</name>
    <dbReference type="NCBI Taxonomy" id="1525"/>
    <lineage>
        <taxon>Bacteria</taxon>
        <taxon>Bacillati</taxon>
        <taxon>Bacillota</taxon>
        <taxon>Clostridia</taxon>
        <taxon>Neomoorellales</taxon>
        <taxon>Neomoorellaceae</taxon>
        <taxon>Neomoorella</taxon>
    </lineage>
</organism>
<gene>
    <name evidence="1" type="ORF">Maut_01381</name>
    <name evidence="2" type="ORF">MTAT_14140</name>
</gene>
<dbReference type="EMBL" id="VCDX01000003">
    <property type="protein sequence ID" value="TYL14014.1"/>
    <property type="molecule type" value="Genomic_DNA"/>
</dbReference>
<reference evidence="1 3" key="1">
    <citation type="submission" date="2016-08" db="EMBL/GenBank/DDBJ databases">
        <title>Moorella thermoacetica DSM 103132.</title>
        <authorList>
            <person name="Jendresen C.B."/>
            <person name="Redl S.M."/>
            <person name="Jensen T.O."/>
            <person name="Nielsen A.T."/>
        </authorList>
    </citation>
    <scope>NUCLEOTIDE SEQUENCE [LARGE SCALE GENOMIC DNA]</scope>
    <source>
        <strain evidence="1 3">DSM 103132</strain>
    </source>
</reference>
<name>A0AAC9HHP4_NEOTH</name>
<dbReference type="EMBL" id="CP017019">
    <property type="protein sequence ID" value="AOQ23829.1"/>
    <property type="molecule type" value="Genomic_DNA"/>
</dbReference>
<dbReference type="Proteomes" id="UP000322283">
    <property type="component" value="Unassembled WGS sequence"/>
</dbReference>
<evidence type="ECO:0000313" key="3">
    <source>
        <dbReference type="Proteomes" id="UP000094598"/>
    </source>
</evidence>
<dbReference type="Proteomes" id="UP000094598">
    <property type="component" value="Chromosome"/>
</dbReference>
<protein>
    <submittedName>
        <fullName evidence="1">Uncharacterized protein</fullName>
    </submittedName>
</protein>
<evidence type="ECO:0000313" key="2">
    <source>
        <dbReference type="EMBL" id="TYL14014.1"/>
    </source>
</evidence>
<evidence type="ECO:0000313" key="4">
    <source>
        <dbReference type="Proteomes" id="UP000322283"/>
    </source>
</evidence>
<sequence length="59" mass="7028">MLTPEQREELRQTLLRRCKARRGHTNGTLLKQYLSYELEQRKNMGIEDPTLEAVVERID</sequence>
<accession>A0AAC9HHP4</accession>
<keyword evidence="4" id="KW-1185">Reference proteome</keyword>
<proteinExistence type="predicted"/>
<reference evidence="2 4" key="2">
    <citation type="submission" date="2019-05" db="EMBL/GenBank/DDBJ databases">
        <title>Genome sequence of Moorella thermoacetica ATCC 33924.</title>
        <authorList>
            <person name="Poehlein A."/>
            <person name="Bengelsdorf F.R."/>
            <person name="Duerre P."/>
            <person name="Daniel R."/>
        </authorList>
    </citation>
    <scope>NUCLEOTIDE SEQUENCE [LARGE SCALE GENOMIC DNA]</scope>
    <source>
        <strain evidence="2 4">ATCC 33924</strain>
    </source>
</reference>